<dbReference type="GO" id="GO:0045505">
    <property type="term" value="F:dynein intermediate chain binding"/>
    <property type="evidence" value="ECO:0007669"/>
    <property type="project" value="InterPro"/>
</dbReference>
<evidence type="ECO:0000313" key="2">
    <source>
        <dbReference type="EnsemblMetazoa" id="XP_006564298"/>
    </source>
</evidence>
<reference evidence="4" key="2">
    <citation type="submission" date="2025-04" db="UniProtKB">
        <authorList>
            <consortium name="RefSeq"/>
        </authorList>
    </citation>
    <scope>IDENTIFICATION</scope>
    <source>
        <strain evidence="4">DH4</strain>
        <tissue evidence="4">Whole body</tissue>
    </source>
</reference>
<protein>
    <submittedName>
        <fullName evidence="4">Dynein-1-beta heavy chain, flagellar inner arm I1 complex</fullName>
    </submittedName>
</protein>
<dbReference type="EnsemblMetazoa" id="XM_006564235">
    <property type="protein sequence ID" value="XP_006564298"/>
    <property type="gene ID" value="LOC102656247"/>
</dbReference>
<reference evidence="2" key="1">
    <citation type="submission" date="2021-01" db="UniProtKB">
        <authorList>
            <consortium name="EnsemblMetazoa"/>
        </authorList>
    </citation>
    <scope>IDENTIFICATION</scope>
    <source>
        <strain evidence="2">DH4</strain>
    </source>
</reference>
<evidence type="ECO:0000313" key="4">
    <source>
        <dbReference type="RefSeq" id="XP_006564298.2"/>
    </source>
</evidence>
<dbReference type="PANTHER" id="PTHR46532">
    <property type="entry name" value="MALE FERTILITY FACTOR KL5"/>
    <property type="match status" value="1"/>
</dbReference>
<dbReference type="GeneID" id="102656247"/>
<keyword evidence="4" id="KW-0966">Cell projection</keyword>
<dbReference type="OrthoDB" id="10251809at2759"/>
<dbReference type="InterPro" id="IPR026983">
    <property type="entry name" value="DHC"/>
</dbReference>
<dbReference type="GO" id="GO:0005858">
    <property type="term" value="C:axonemal dynein complex"/>
    <property type="evidence" value="ECO:0007669"/>
    <property type="project" value="TreeGrafter"/>
</dbReference>
<dbReference type="Proteomes" id="UP000005203">
    <property type="component" value="Linkage group LG2"/>
</dbReference>
<dbReference type="KEGG" id="ame:102656247"/>
<sequence>MSVKKEQKSEILRKSDKIIDSHREFLDMDTDEENVGHQEIPEIEEELSSEPEKPKFCEEDLIELVKYVKNLTICSYNNISWSKQSDEIIKEYFKDPSHIMLITFYDKNELNAMLNIPMHVSMGFTYFLRSPWQIYTPENFLKTILFGNINKNIKNSILKFMENIYAPIVLHSEDYASFLRHDVFLNLHEFISRLMDEIYEPMGLTILYVPKERLLQTLLKSSNKNDYISLNINQTLIFSEEDEKKRKLIERLDKVVWFWIGQMHRTTITLKWRKIKNIQDEVDYWNAKHNIENFVTEVLLLILFIWIESPFYSHKNNMEILCQALSSQIMEQCINYINLDIAFKDDPEIGIQMLEKCIFCCNIYKTIYDHIMTNITTYINSNKKWDINRKEVFNKIDIFQQRCYDIIEICEALTIFGRNGKIKLIGGPKGVNYETYWRKIEFLFYESLGEIITARNIIFTIIKPVWVNKMKQFRYTILQLENMVINLINNIFKNIKNIEEGIEAIYALQKFKKRKNLQKILQNKWIQIWKIFSNEIEHCYINVIRQSKKKINNDVNLLCISQYLKNQYSIIINALDWIGDCNVGKCILQQYEQVLDVIDKKQKMFNIYNTNIIY</sequence>
<accession>A0A7M7GR58</accession>
<dbReference type="GO" id="GO:0007018">
    <property type="term" value="P:microtubule-based movement"/>
    <property type="evidence" value="ECO:0007669"/>
    <property type="project" value="InterPro"/>
</dbReference>
<dbReference type="RefSeq" id="XP_006564298.2">
    <property type="nucleotide sequence ID" value="XM_006564235.3"/>
</dbReference>
<dbReference type="InterPro" id="IPR013594">
    <property type="entry name" value="Dynein_heavy_tail"/>
</dbReference>
<proteinExistence type="predicted"/>
<keyword evidence="4" id="KW-0282">Flagellum</keyword>
<dbReference type="Pfam" id="PF08385">
    <property type="entry name" value="DHC_N1"/>
    <property type="match status" value="1"/>
</dbReference>
<dbReference type="GO" id="GO:0051959">
    <property type="term" value="F:dynein light intermediate chain binding"/>
    <property type="evidence" value="ECO:0007669"/>
    <property type="project" value="InterPro"/>
</dbReference>
<keyword evidence="4" id="KW-0969">Cilium</keyword>
<feature type="domain" description="Dynein heavy chain tail" evidence="1">
    <location>
        <begin position="290"/>
        <end position="548"/>
    </location>
</feature>
<keyword evidence="3" id="KW-1185">Reference proteome</keyword>
<dbReference type="AlphaFoldDB" id="A0A7M7GR58"/>
<gene>
    <name evidence="4" type="primary">LOC102656247</name>
</gene>
<dbReference type="PANTHER" id="PTHR46532:SF11">
    <property type="entry name" value="DYNEIN AXONEMAL HEAVY CHAIN 12"/>
    <property type="match status" value="1"/>
</dbReference>
<evidence type="ECO:0000313" key="3">
    <source>
        <dbReference type="Proteomes" id="UP000005203"/>
    </source>
</evidence>
<accession>A0A8B6YZJ2</accession>
<name>A0A7M7GR58_APIME</name>
<evidence type="ECO:0000259" key="1">
    <source>
        <dbReference type="Pfam" id="PF08385"/>
    </source>
</evidence>
<organism evidence="2">
    <name type="scientific">Apis mellifera</name>
    <name type="common">Honeybee</name>
    <dbReference type="NCBI Taxonomy" id="7460"/>
    <lineage>
        <taxon>Eukaryota</taxon>
        <taxon>Metazoa</taxon>
        <taxon>Ecdysozoa</taxon>
        <taxon>Arthropoda</taxon>
        <taxon>Hexapoda</taxon>
        <taxon>Insecta</taxon>
        <taxon>Pterygota</taxon>
        <taxon>Neoptera</taxon>
        <taxon>Endopterygota</taxon>
        <taxon>Hymenoptera</taxon>
        <taxon>Apocrita</taxon>
        <taxon>Aculeata</taxon>
        <taxon>Apoidea</taxon>
        <taxon>Anthophila</taxon>
        <taxon>Apidae</taxon>
        <taxon>Apis</taxon>
    </lineage>
</organism>